<keyword evidence="3" id="KW-1185">Reference proteome</keyword>
<feature type="compositionally biased region" description="Low complexity" evidence="1">
    <location>
        <begin position="280"/>
        <end position="295"/>
    </location>
</feature>
<evidence type="ECO:0008006" key="4">
    <source>
        <dbReference type="Google" id="ProtNLM"/>
    </source>
</evidence>
<feature type="compositionally biased region" description="Low complexity" evidence="1">
    <location>
        <begin position="242"/>
        <end position="252"/>
    </location>
</feature>
<dbReference type="AlphaFoldDB" id="A0A2Z6MZF0"/>
<sequence length="385" mass="42672">MLFKTKFHSAFAVTNVKNIIPVTLDNDSNLYLSWSALFKVQARVHRVLDHIIPPSDELAIQAAATIKVSDSELWNRLDAVVLQWIYATVSQDILNSILVIDDTAEQCWNRITAMFNDNKHSRAVQLENQFSNTNLEDFPSTTAYCNRLKLLSDQLANVESPISNTRLVLKMISGLTDAYAGFVTYIQQHDHLPTFAAAKSRLELEESTMIQRAARENGSSSTPAALVANTTTPEFAPPPQPYQNRPPSNNGSRGRGKKNNRNNGGRNYGRGGRFGGGRGPQQQWQQWGPAPWQQWAPWNIPPCPYPSYNWGRPNNASQTQQSGILGPKPQQAAFNVNTPSPTDIENALHTLNLAQTDPTWYMDTGATSHMTSSQGFSDGGASNEM</sequence>
<name>A0A2Z6MZF0_TRISU</name>
<accession>A0A2Z6MZF0</accession>
<dbReference type="Proteomes" id="UP000242715">
    <property type="component" value="Unassembled WGS sequence"/>
</dbReference>
<evidence type="ECO:0000256" key="1">
    <source>
        <dbReference type="SAM" id="MobiDB-lite"/>
    </source>
</evidence>
<organism evidence="2 3">
    <name type="scientific">Trifolium subterraneum</name>
    <name type="common">Subterranean clover</name>
    <dbReference type="NCBI Taxonomy" id="3900"/>
    <lineage>
        <taxon>Eukaryota</taxon>
        <taxon>Viridiplantae</taxon>
        <taxon>Streptophyta</taxon>
        <taxon>Embryophyta</taxon>
        <taxon>Tracheophyta</taxon>
        <taxon>Spermatophyta</taxon>
        <taxon>Magnoliopsida</taxon>
        <taxon>eudicotyledons</taxon>
        <taxon>Gunneridae</taxon>
        <taxon>Pentapetalae</taxon>
        <taxon>rosids</taxon>
        <taxon>fabids</taxon>
        <taxon>Fabales</taxon>
        <taxon>Fabaceae</taxon>
        <taxon>Papilionoideae</taxon>
        <taxon>50 kb inversion clade</taxon>
        <taxon>NPAAA clade</taxon>
        <taxon>Hologalegina</taxon>
        <taxon>IRL clade</taxon>
        <taxon>Trifolieae</taxon>
        <taxon>Trifolium</taxon>
    </lineage>
</organism>
<reference evidence="3" key="1">
    <citation type="journal article" date="2017" name="Front. Plant Sci.">
        <title>Climate Clever Clovers: New Paradigm to Reduce the Environmental Footprint of Ruminants by Breeding Low Methanogenic Forages Utilizing Haplotype Variation.</title>
        <authorList>
            <person name="Kaur P."/>
            <person name="Appels R."/>
            <person name="Bayer P.E."/>
            <person name="Keeble-Gagnere G."/>
            <person name="Wang J."/>
            <person name="Hirakawa H."/>
            <person name="Shirasawa K."/>
            <person name="Vercoe P."/>
            <person name="Stefanova K."/>
            <person name="Durmic Z."/>
            <person name="Nichols P."/>
            <person name="Revell C."/>
            <person name="Isobe S.N."/>
            <person name="Edwards D."/>
            <person name="Erskine W."/>
        </authorList>
    </citation>
    <scope>NUCLEOTIDE SEQUENCE [LARGE SCALE GENOMIC DNA]</scope>
    <source>
        <strain evidence="3">cv. Daliak</strain>
    </source>
</reference>
<protein>
    <recommendedName>
        <fullName evidence="4">Retrotransposon Copia-like N-terminal domain-containing protein</fullName>
    </recommendedName>
</protein>
<feature type="region of interest" description="Disordered" evidence="1">
    <location>
        <begin position="311"/>
        <end position="340"/>
    </location>
</feature>
<feature type="compositionally biased region" description="Gly residues" evidence="1">
    <location>
        <begin position="266"/>
        <end position="279"/>
    </location>
</feature>
<proteinExistence type="predicted"/>
<evidence type="ECO:0000313" key="2">
    <source>
        <dbReference type="EMBL" id="GAU24529.1"/>
    </source>
</evidence>
<dbReference type="Pfam" id="PF14223">
    <property type="entry name" value="Retrotran_gag_2"/>
    <property type="match status" value="1"/>
</dbReference>
<dbReference type="EMBL" id="DF973291">
    <property type="protein sequence ID" value="GAU24529.1"/>
    <property type="molecule type" value="Genomic_DNA"/>
</dbReference>
<dbReference type="PANTHER" id="PTHR47481">
    <property type="match status" value="1"/>
</dbReference>
<dbReference type="OrthoDB" id="1427748at2759"/>
<feature type="region of interest" description="Disordered" evidence="1">
    <location>
        <begin position="230"/>
        <end position="295"/>
    </location>
</feature>
<evidence type="ECO:0000313" key="3">
    <source>
        <dbReference type="Proteomes" id="UP000242715"/>
    </source>
</evidence>
<gene>
    <name evidence="2" type="ORF">TSUD_156410</name>
</gene>
<dbReference type="PANTHER" id="PTHR47481:SF42">
    <property type="entry name" value="RHO GTPASE-ACTIVATING PROTEIN GACK-LIKE"/>
    <property type="match status" value="1"/>
</dbReference>
<feature type="compositionally biased region" description="Polar residues" evidence="1">
    <location>
        <begin position="312"/>
        <end position="323"/>
    </location>
</feature>